<feature type="compositionally biased region" description="Low complexity" evidence="1">
    <location>
        <begin position="53"/>
        <end position="71"/>
    </location>
</feature>
<dbReference type="AlphaFoldDB" id="A0A8H3GUS9"/>
<dbReference type="EMBL" id="CAJMWZ010002952">
    <property type="protein sequence ID" value="CAE6466585.1"/>
    <property type="molecule type" value="Genomic_DNA"/>
</dbReference>
<evidence type="ECO:0000313" key="3">
    <source>
        <dbReference type="Proteomes" id="UP000663850"/>
    </source>
</evidence>
<feature type="region of interest" description="Disordered" evidence="1">
    <location>
        <begin position="46"/>
        <end position="136"/>
    </location>
</feature>
<name>A0A8H3GUS9_9AGAM</name>
<organism evidence="2 3">
    <name type="scientific">Rhizoctonia solani</name>
    <dbReference type="NCBI Taxonomy" id="456999"/>
    <lineage>
        <taxon>Eukaryota</taxon>
        <taxon>Fungi</taxon>
        <taxon>Dikarya</taxon>
        <taxon>Basidiomycota</taxon>
        <taxon>Agaricomycotina</taxon>
        <taxon>Agaricomycetes</taxon>
        <taxon>Cantharellales</taxon>
        <taxon>Ceratobasidiaceae</taxon>
        <taxon>Rhizoctonia</taxon>
    </lineage>
</organism>
<evidence type="ECO:0000313" key="2">
    <source>
        <dbReference type="EMBL" id="CAE6466585.1"/>
    </source>
</evidence>
<gene>
    <name evidence="2" type="ORF">RDB_LOCUS57150</name>
</gene>
<protein>
    <submittedName>
        <fullName evidence="2">Uncharacterized protein</fullName>
    </submittedName>
</protein>
<accession>A0A8H3GUS9</accession>
<sequence length="136" mass="14361">MVPHTQNELDLNEGDAVAEPFVIQAADNVSHFEHTPKMRSTVSNLTSVGLSHSGSGISMPTTSGTTPSSSTQLIRDVSPITGMFPTPAATRKVTQTRGREIVSVPAQEQDAGVSLSGGLSDEHATLPPAYDSSWRM</sequence>
<reference evidence="2" key="1">
    <citation type="submission" date="2021-01" db="EMBL/GenBank/DDBJ databases">
        <authorList>
            <person name="Kaushik A."/>
        </authorList>
    </citation>
    <scope>NUCLEOTIDE SEQUENCE</scope>
    <source>
        <strain evidence="2">Type strain: AG8-Rh-89/</strain>
    </source>
</reference>
<dbReference type="Proteomes" id="UP000663850">
    <property type="component" value="Unassembled WGS sequence"/>
</dbReference>
<comment type="caution">
    <text evidence="2">The sequence shown here is derived from an EMBL/GenBank/DDBJ whole genome shotgun (WGS) entry which is preliminary data.</text>
</comment>
<proteinExistence type="predicted"/>
<evidence type="ECO:0000256" key="1">
    <source>
        <dbReference type="SAM" id="MobiDB-lite"/>
    </source>
</evidence>